<evidence type="ECO:0000313" key="1">
    <source>
        <dbReference type="EMBL" id="KAG9333653.1"/>
    </source>
</evidence>
<gene>
    <name evidence="1" type="ORF">JZ751_010722</name>
</gene>
<comment type="caution">
    <text evidence="1">The sequence shown here is derived from an EMBL/GenBank/DDBJ whole genome shotgun (WGS) entry which is preliminary data.</text>
</comment>
<dbReference type="EMBL" id="JAFBMS010000185">
    <property type="protein sequence ID" value="KAG9333653.1"/>
    <property type="molecule type" value="Genomic_DNA"/>
</dbReference>
<sequence length="76" mass="8652">MTISINVVTERSVNAVTERGCSEELTRRRLQGLTQADLVDSSLIHCDQRALHSGQQQLLLLKEDLTFVWRDINIDT</sequence>
<name>A0A8T2N0Q5_9TELE</name>
<accession>A0A8T2N0Q5</accession>
<feature type="non-terminal residue" evidence="1">
    <location>
        <position position="76"/>
    </location>
</feature>
<protein>
    <submittedName>
        <fullName evidence="1">Uncharacterized protein</fullName>
    </submittedName>
</protein>
<dbReference type="Proteomes" id="UP000824540">
    <property type="component" value="Unassembled WGS sequence"/>
</dbReference>
<organism evidence="1 2">
    <name type="scientific">Albula glossodonta</name>
    <name type="common">roundjaw bonefish</name>
    <dbReference type="NCBI Taxonomy" id="121402"/>
    <lineage>
        <taxon>Eukaryota</taxon>
        <taxon>Metazoa</taxon>
        <taxon>Chordata</taxon>
        <taxon>Craniata</taxon>
        <taxon>Vertebrata</taxon>
        <taxon>Euteleostomi</taxon>
        <taxon>Actinopterygii</taxon>
        <taxon>Neopterygii</taxon>
        <taxon>Teleostei</taxon>
        <taxon>Albuliformes</taxon>
        <taxon>Albulidae</taxon>
        <taxon>Albula</taxon>
    </lineage>
</organism>
<dbReference type="AlphaFoldDB" id="A0A8T2N0Q5"/>
<proteinExistence type="predicted"/>
<reference evidence="1" key="1">
    <citation type="thesis" date="2021" institute="BYU ScholarsArchive" country="Provo, UT, USA">
        <title>Applications of and Algorithms for Genome Assembly and Genomic Analyses with an Emphasis on Marine Teleosts.</title>
        <authorList>
            <person name="Pickett B.D."/>
        </authorList>
    </citation>
    <scope>NUCLEOTIDE SEQUENCE</scope>
    <source>
        <strain evidence="1">HI-2016</strain>
    </source>
</reference>
<keyword evidence="2" id="KW-1185">Reference proteome</keyword>
<evidence type="ECO:0000313" key="2">
    <source>
        <dbReference type="Proteomes" id="UP000824540"/>
    </source>
</evidence>